<dbReference type="PROSITE" id="PS50801">
    <property type="entry name" value="STAS"/>
    <property type="match status" value="1"/>
</dbReference>
<sequence>MTFCDSSGLSGLVRLGQVLAARGAVLRLAGVPAGMLKTLSLPGLDQVLHVFPDVASAARADVGDEVGATTGGDGDGS</sequence>
<dbReference type="InterPro" id="IPR036513">
    <property type="entry name" value="STAS_dom_sf"/>
</dbReference>
<reference evidence="2 3" key="1">
    <citation type="submission" date="2017-06" db="EMBL/GenBank/DDBJ databases">
        <title>Cultured bacterium strain Saccharothrix yanglingensis Hhs.015.</title>
        <authorList>
            <person name="Xia Y."/>
        </authorList>
    </citation>
    <scope>NUCLEOTIDE SEQUENCE [LARGE SCALE GENOMIC DNA]</scope>
    <source>
        <strain evidence="2 3">Hhs.015</strain>
    </source>
</reference>
<dbReference type="InterPro" id="IPR002645">
    <property type="entry name" value="STAS_dom"/>
</dbReference>
<name>A0ABU0X6H6_9PSEU</name>
<evidence type="ECO:0000313" key="2">
    <source>
        <dbReference type="EMBL" id="MDQ2586874.1"/>
    </source>
</evidence>
<dbReference type="Proteomes" id="UP001225605">
    <property type="component" value="Unassembled WGS sequence"/>
</dbReference>
<dbReference type="Pfam" id="PF01740">
    <property type="entry name" value="STAS"/>
    <property type="match status" value="1"/>
</dbReference>
<comment type="caution">
    <text evidence="2">The sequence shown here is derived from an EMBL/GenBank/DDBJ whole genome shotgun (WGS) entry which is preliminary data.</text>
</comment>
<dbReference type="CDD" id="cd07043">
    <property type="entry name" value="STAS_anti-anti-sigma_factors"/>
    <property type="match status" value="1"/>
</dbReference>
<dbReference type="RefSeq" id="WP_306748208.1">
    <property type="nucleotide sequence ID" value="NZ_NSDM01000010.1"/>
</dbReference>
<dbReference type="Gene3D" id="3.30.750.24">
    <property type="entry name" value="STAS domain"/>
    <property type="match status" value="1"/>
</dbReference>
<dbReference type="EMBL" id="NSDM01000010">
    <property type="protein sequence ID" value="MDQ2586874.1"/>
    <property type="molecule type" value="Genomic_DNA"/>
</dbReference>
<protein>
    <recommendedName>
        <fullName evidence="1">STAS domain-containing protein</fullName>
    </recommendedName>
</protein>
<evidence type="ECO:0000259" key="1">
    <source>
        <dbReference type="PROSITE" id="PS50801"/>
    </source>
</evidence>
<organism evidence="2 3">
    <name type="scientific">Saccharothrix yanglingensis</name>
    <dbReference type="NCBI Taxonomy" id="659496"/>
    <lineage>
        <taxon>Bacteria</taxon>
        <taxon>Bacillati</taxon>
        <taxon>Actinomycetota</taxon>
        <taxon>Actinomycetes</taxon>
        <taxon>Pseudonocardiales</taxon>
        <taxon>Pseudonocardiaceae</taxon>
        <taxon>Saccharothrix</taxon>
    </lineage>
</organism>
<dbReference type="SUPFAM" id="SSF52091">
    <property type="entry name" value="SpoIIaa-like"/>
    <property type="match status" value="1"/>
</dbReference>
<feature type="domain" description="STAS" evidence="1">
    <location>
        <begin position="1"/>
        <end position="61"/>
    </location>
</feature>
<proteinExistence type="predicted"/>
<evidence type="ECO:0000313" key="3">
    <source>
        <dbReference type="Proteomes" id="UP001225605"/>
    </source>
</evidence>
<keyword evidence="3" id="KW-1185">Reference proteome</keyword>
<accession>A0ABU0X6H6</accession>
<gene>
    <name evidence="2" type="ORF">CKY47_23360</name>
</gene>